<dbReference type="Gene3D" id="3.40.50.1820">
    <property type="entry name" value="alpha/beta hydrolase"/>
    <property type="match status" value="1"/>
</dbReference>
<evidence type="ECO:0000259" key="1">
    <source>
        <dbReference type="Pfam" id="PF07859"/>
    </source>
</evidence>
<evidence type="ECO:0000313" key="3">
    <source>
        <dbReference type="Proteomes" id="UP001209878"/>
    </source>
</evidence>
<dbReference type="PANTHER" id="PTHR23025">
    <property type="entry name" value="TRIACYLGLYCEROL LIPASE"/>
    <property type="match status" value="1"/>
</dbReference>
<evidence type="ECO:0000313" key="2">
    <source>
        <dbReference type="EMBL" id="KAK2167374.1"/>
    </source>
</evidence>
<dbReference type="PANTHER" id="PTHR23025:SF3">
    <property type="entry name" value="HORMONE-SENSITIVE LIPASE"/>
    <property type="match status" value="1"/>
</dbReference>
<name>A0AAD9K9A5_RIDPI</name>
<dbReference type="GO" id="GO:0005829">
    <property type="term" value="C:cytosol"/>
    <property type="evidence" value="ECO:0007669"/>
    <property type="project" value="TreeGrafter"/>
</dbReference>
<dbReference type="InterPro" id="IPR029058">
    <property type="entry name" value="AB_hydrolase_fold"/>
</dbReference>
<dbReference type="Proteomes" id="UP001209878">
    <property type="component" value="Unassembled WGS sequence"/>
</dbReference>
<organism evidence="2 3">
    <name type="scientific">Ridgeia piscesae</name>
    <name type="common">Tubeworm</name>
    <dbReference type="NCBI Taxonomy" id="27915"/>
    <lineage>
        <taxon>Eukaryota</taxon>
        <taxon>Metazoa</taxon>
        <taxon>Spiralia</taxon>
        <taxon>Lophotrochozoa</taxon>
        <taxon>Annelida</taxon>
        <taxon>Polychaeta</taxon>
        <taxon>Sedentaria</taxon>
        <taxon>Canalipalpata</taxon>
        <taxon>Sabellida</taxon>
        <taxon>Siboglinidae</taxon>
        <taxon>Ridgeia</taxon>
    </lineage>
</organism>
<dbReference type="GO" id="GO:0004771">
    <property type="term" value="F:sterol ester esterase activity"/>
    <property type="evidence" value="ECO:0007669"/>
    <property type="project" value="TreeGrafter"/>
</dbReference>
<accession>A0AAD9K9A5</accession>
<protein>
    <recommendedName>
        <fullName evidence="1">Alpha/beta hydrolase fold-3 domain-containing protein</fullName>
    </recommendedName>
</protein>
<keyword evidence="3" id="KW-1185">Reference proteome</keyword>
<dbReference type="GO" id="GO:0004806">
    <property type="term" value="F:triacylglycerol lipase activity"/>
    <property type="evidence" value="ECO:0007669"/>
    <property type="project" value="TreeGrafter"/>
</dbReference>
<comment type="caution">
    <text evidence="2">The sequence shown here is derived from an EMBL/GenBank/DDBJ whole genome shotgun (WGS) entry which is preliminary data.</text>
</comment>
<dbReference type="AlphaFoldDB" id="A0AAD9K9A5"/>
<sequence>MSIGLLDVEMVRQLKHCQHHQATLTDKKTMLPLRKPASATLDGAEGWNVRKRTSAVKPCTLNISVPNNDSCQDFLRARSPSSPNLNSSVTRGDCFEGMGSPRSLSPPGSFNFTPTYAKIRHFAQSPVTKFRQTPIGMDPYMSPILASDELLQGLCPVTMVSCHLDPMLDDSVTFTKRLQSLGKEAHLEVVDDLPHGFLNFVLLSREAKQASDLCTRCIQNYLTVDADDMLFDIDDVDIDGVDNDGVDNDDALTGDAEGDDWELLQ</sequence>
<reference evidence="2" key="1">
    <citation type="journal article" date="2023" name="Mol. Biol. Evol.">
        <title>Third-Generation Sequencing Reveals the Adaptive Role of the Epigenome in Three Deep-Sea Polychaetes.</title>
        <authorList>
            <person name="Perez M."/>
            <person name="Aroh O."/>
            <person name="Sun Y."/>
            <person name="Lan Y."/>
            <person name="Juniper S.K."/>
            <person name="Young C.R."/>
            <person name="Angers B."/>
            <person name="Qian P.Y."/>
        </authorList>
    </citation>
    <scope>NUCLEOTIDE SEQUENCE</scope>
    <source>
        <strain evidence="2">R07B-5</strain>
    </source>
</reference>
<dbReference type="EMBL" id="JAODUO010001276">
    <property type="protein sequence ID" value="KAK2167374.1"/>
    <property type="molecule type" value="Genomic_DNA"/>
</dbReference>
<dbReference type="SUPFAM" id="SSF53474">
    <property type="entry name" value="alpha/beta-Hydrolases"/>
    <property type="match status" value="1"/>
</dbReference>
<proteinExistence type="predicted"/>
<dbReference type="Pfam" id="PF07859">
    <property type="entry name" value="Abhydrolase_3"/>
    <property type="match status" value="1"/>
</dbReference>
<dbReference type="GO" id="GO:0019433">
    <property type="term" value="P:triglyceride catabolic process"/>
    <property type="evidence" value="ECO:0007669"/>
    <property type="project" value="TreeGrafter"/>
</dbReference>
<feature type="domain" description="Alpha/beta hydrolase fold-3" evidence="1">
    <location>
        <begin position="137"/>
        <end position="198"/>
    </location>
</feature>
<gene>
    <name evidence="2" type="ORF">NP493_1276g00033</name>
</gene>
<dbReference type="InterPro" id="IPR013094">
    <property type="entry name" value="AB_hydrolase_3"/>
</dbReference>